<keyword evidence="2" id="KW-0732">Signal</keyword>
<dbReference type="Ensembl" id="ENSXETT00000100243">
    <property type="protein sequence ID" value="ENSXETP00000089173"/>
    <property type="gene ID" value="ENSXETG00000035718"/>
</dbReference>
<evidence type="ECO:0000259" key="3">
    <source>
        <dbReference type="SMART" id="SM00199"/>
    </source>
</evidence>
<feature type="chain" id="PRO_5041464217" description="Chemokine interleukin-8-like domain-containing protein" evidence="2">
    <location>
        <begin position="23"/>
        <end position="101"/>
    </location>
</feature>
<dbReference type="SUPFAM" id="SSF54117">
    <property type="entry name" value="Interleukin 8-like chemokines"/>
    <property type="match status" value="1"/>
</dbReference>
<keyword evidence="1" id="KW-0202">Cytokine</keyword>
<evidence type="ECO:0000313" key="4">
    <source>
        <dbReference type="Ensembl" id="ENSXETP00000089173"/>
    </source>
</evidence>
<dbReference type="PRINTS" id="PR00437">
    <property type="entry name" value="SMALLCYTKCXC"/>
</dbReference>
<reference evidence="4" key="2">
    <citation type="submission" date="2020-05" db="UniProtKB">
        <authorList>
            <consortium name="Ensembl"/>
        </authorList>
    </citation>
    <scope>IDENTIFICATION</scope>
</reference>
<feature type="domain" description="Chemokine interleukin-8-like" evidence="3">
    <location>
        <begin position="27"/>
        <end position="88"/>
    </location>
</feature>
<reference evidence="4" key="1">
    <citation type="journal article" date="2010" name="Science">
        <title>The genome of the Western clawed frog Xenopus tropicalis.</title>
        <authorList>
            <person name="Hellsten U."/>
            <person name="Harland R.M."/>
            <person name="Gilchrist M.J."/>
            <person name="Hendrix D."/>
            <person name="Jurka J."/>
            <person name="Kapitonov V."/>
            <person name="Ovcharenko I."/>
            <person name="Putnam N.H."/>
            <person name="Shu S."/>
            <person name="Taher L."/>
            <person name="Blitz I.L."/>
            <person name="Blumberg B."/>
            <person name="Dichmann D.S."/>
            <person name="Dubchak I."/>
            <person name="Amaya E."/>
            <person name="Detter J.C."/>
            <person name="Fletcher R."/>
            <person name="Gerhard D.S."/>
            <person name="Goodstein D."/>
            <person name="Graves T."/>
            <person name="Grigoriev I.V."/>
            <person name="Grimwood J."/>
            <person name="Kawashima T."/>
            <person name="Lindquist E."/>
            <person name="Lucas S.M."/>
            <person name="Mead P.E."/>
            <person name="Mitros T."/>
            <person name="Ogino H."/>
            <person name="Ohta Y."/>
            <person name="Poliakov A.V."/>
            <person name="Pollet N."/>
            <person name="Robert J."/>
            <person name="Salamov A."/>
            <person name="Sater A.K."/>
            <person name="Schmutz J."/>
            <person name="Terry A."/>
            <person name="Vize P.D."/>
            <person name="Warren W.C."/>
            <person name="Wells D."/>
            <person name="Wills A."/>
            <person name="Wilson R.K."/>
            <person name="Zimmerman L.B."/>
            <person name="Zorn A.M."/>
            <person name="Grainger R."/>
            <person name="Grammer T."/>
            <person name="Khokha M.K."/>
            <person name="Richardson P.M."/>
            <person name="Rokhsar D.S."/>
        </authorList>
    </citation>
    <scope>NUCLEOTIDE SEQUENCE [LARGE SCALE GENOMIC DNA]</scope>
    <source>
        <strain evidence="4">Nigerian</strain>
    </source>
</reference>
<dbReference type="AlphaFoldDB" id="A0A6I8S7M0"/>
<dbReference type="InterPro" id="IPR001089">
    <property type="entry name" value="Chemokine_CXC"/>
</dbReference>
<dbReference type="InterPro" id="IPR001811">
    <property type="entry name" value="Chemokine_IL8-like_dom"/>
</dbReference>
<evidence type="ECO:0000256" key="2">
    <source>
        <dbReference type="SAM" id="SignalP"/>
    </source>
</evidence>
<accession>A0A6I8S7M0</accession>
<dbReference type="GO" id="GO:0008009">
    <property type="term" value="F:chemokine activity"/>
    <property type="evidence" value="ECO:0007669"/>
    <property type="project" value="InterPro"/>
</dbReference>
<proteinExistence type="predicted"/>
<feature type="signal peptide" evidence="2">
    <location>
        <begin position="1"/>
        <end position="22"/>
    </location>
</feature>
<dbReference type="GO" id="GO:0005615">
    <property type="term" value="C:extracellular space"/>
    <property type="evidence" value="ECO:0007669"/>
    <property type="project" value="UniProtKB-KW"/>
</dbReference>
<dbReference type="Bgee" id="ENSXETG00000035718">
    <property type="expression patterns" value="Expressed in liver and 3 other cell types or tissues"/>
</dbReference>
<dbReference type="Gene3D" id="2.40.50.40">
    <property type="match status" value="1"/>
</dbReference>
<protein>
    <recommendedName>
        <fullName evidence="3">Chemokine interleukin-8-like domain-containing protein</fullName>
    </recommendedName>
</protein>
<organism evidence="4">
    <name type="scientific">Xenopus tropicalis</name>
    <name type="common">Western clawed frog</name>
    <name type="synonym">Silurana tropicalis</name>
    <dbReference type="NCBI Taxonomy" id="8364"/>
    <lineage>
        <taxon>Eukaryota</taxon>
        <taxon>Metazoa</taxon>
        <taxon>Chordata</taxon>
        <taxon>Craniata</taxon>
        <taxon>Vertebrata</taxon>
        <taxon>Euteleostomi</taxon>
        <taxon>Amphibia</taxon>
        <taxon>Batrachia</taxon>
        <taxon>Anura</taxon>
        <taxon>Pipoidea</taxon>
        <taxon>Pipidae</taxon>
        <taxon>Xenopodinae</taxon>
        <taxon>Xenopus</taxon>
        <taxon>Silurana</taxon>
    </lineage>
</organism>
<dbReference type="SMART" id="SM00199">
    <property type="entry name" value="SCY"/>
    <property type="match status" value="1"/>
</dbReference>
<dbReference type="GeneTree" id="ENSGT01010000230237"/>
<dbReference type="Pfam" id="PF00048">
    <property type="entry name" value="IL8"/>
    <property type="match status" value="1"/>
</dbReference>
<dbReference type="InterPro" id="IPR036048">
    <property type="entry name" value="Interleukin_8-like_sf"/>
</dbReference>
<dbReference type="InParanoid" id="A0A6I8S7M0"/>
<evidence type="ECO:0000256" key="1">
    <source>
        <dbReference type="ARBA" id="ARBA00022514"/>
    </source>
</evidence>
<dbReference type="GO" id="GO:0006955">
    <property type="term" value="P:immune response"/>
    <property type="evidence" value="ECO:0007669"/>
    <property type="project" value="InterPro"/>
</dbReference>
<name>A0A6I8S7M0_XENTR</name>
<sequence>MDSKYAIIILCVLILSAALIEGQGTKGRRCLCKKMSKKLSPKRLIKIEIYPAGYRCENIEYVATMKGSKKTKCFSPNSKLLKEIMSPKGYVFISCIVKEIR</sequence>